<dbReference type="Proteomes" id="UP000182521">
    <property type="component" value="Chromosome"/>
</dbReference>
<protein>
    <submittedName>
        <fullName evidence="1">Uncharacterized protein</fullName>
    </submittedName>
</protein>
<evidence type="ECO:0000313" key="1">
    <source>
        <dbReference type="EMBL" id="APC96790.1"/>
    </source>
</evidence>
<accession>A0A1J0KT14</accession>
<dbReference type="AlphaFoldDB" id="A0A1J0KT14"/>
<evidence type="ECO:0000313" key="2">
    <source>
        <dbReference type="Proteomes" id="UP000182521"/>
    </source>
</evidence>
<dbReference type="KEGG" id="frc:KX01_296"/>
<organism evidence="1 2">
    <name type="scientific">Francisella frigiditurris</name>
    <dbReference type="NCBI Taxonomy" id="1542390"/>
    <lineage>
        <taxon>Bacteria</taxon>
        <taxon>Pseudomonadati</taxon>
        <taxon>Pseudomonadota</taxon>
        <taxon>Gammaproteobacteria</taxon>
        <taxon>Thiotrichales</taxon>
        <taxon>Francisellaceae</taxon>
        <taxon>Francisella</taxon>
    </lineage>
</organism>
<reference evidence="2" key="1">
    <citation type="submission" date="2014-10" db="EMBL/GenBank/DDBJ databases">
        <authorList>
            <person name="Kuske C.R."/>
            <person name="Challacombe J.F."/>
            <person name="Daligault H.E."/>
            <person name="Davenport K.W."/>
            <person name="Johnson S.L."/>
            <person name="Siddaramappa S."/>
            <person name="Petersen J.M."/>
        </authorList>
    </citation>
    <scope>NUCLEOTIDE SEQUENCE [LARGE SCALE GENOMIC DNA]</scope>
    <source>
        <strain evidence="2">CA97-1460</strain>
    </source>
</reference>
<gene>
    <name evidence="1" type="ORF">KX01_296</name>
</gene>
<sequence>MFGNIFAINNITNMKSTPEIKDQSVPFLILSTDTIN</sequence>
<name>A0A1J0KT14_9GAMM</name>
<proteinExistence type="predicted"/>
<dbReference type="EMBL" id="CP009654">
    <property type="protein sequence ID" value="APC96790.1"/>
    <property type="molecule type" value="Genomic_DNA"/>
</dbReference>
<keyword evidence="2" id="KW-1185">Reference proteome</keyword>